<dbReference type="EMBL" id="JAAGWD010000005">
    <property type="protein sequence ID" value="NEM98583.1"/>
    <property type="molecule type" value="Genomic_DNA"/>
</dbReference>
<name>A0A6B3LRX9_9BACT</name>
<feature type="transmembrane region" description="Helical" evidence="1">
    <location>
        <begin position="26"/>
        <end position="48"/>
    </location>
</feature>
<dbReference type="RefSeq" id="WP_163915470.1">
    <property type="nucleotide sequence ID" value="NZ_JAAGWD010000005.1"/>
</dbReference>
<gene>
    <name evidence="2" type="ORF">GXP69_12835</name>
</gene>
<reference evidence="2 3" key="1">
    <citation type="submission" date="2020-02" db="EMBL/GenBank/DDBJ databases">
        <authorList>
            <person name="Kim M.K."/>
        </authorList>
    </citation>
    <scope>NUCLEOTIDE SEQUENCE [LARGE SCALE GENOMIC DNA]</scope>
    <source>
        <strain evidence="2 3">BT327</strain>
    </source>
</reference>
<dbReference type="AlphaFoldDB" id="A0A6B3LRX9"/>
<evidence type="ECO:0000313" key="2">
    <source>
        <dbReference type="EMBL" id="NEM98583.1"/>
    </source>
</evidence>
<accession>A0A6B3LRX9</accession>
<sequence length="167" mass="19402">MKKHNNELEIDEDMQLEHRTWVIQRISWVILFLILVAALLGFTGRGGVKGINKITRSTPSQSMEVEYDRFLRDEVEGEMKISLKNLKSTSPTIFFSKPFYDKIRVEEIVPEPEHIEIDQEGITYTFRTAKPESIILFYTKPMHVGNIQVITRGPDNETISMSHFVYP</sequence>
<keyword evidence="1" id="KW-0472">Membrane</keyword>
<protein>
    <submittedName>
        <fullName evidence="2">Uncharacterized protein</fullName>
    </submittedName>
</protein>
<keyword evidence="1" id="KW-1133">Transmembrane helix</keyword>
<dbReference type="Proteomes" id="UP000474777">
    <property type="component" value="Unassembled WGS sequence"/>
</dbReference>
<evidence type="ECO:0000313" key="3">
    <source>
        <dbReference type="Proteomes" id="UP000474777"/>
    </source>
</evidence>
<organism evidence="2 3">
    <name type="scientific">Pontibacter burrus</name>
    <dbReference type="NCBI Taxonomy" id="2704466"/>
    <lineage>
        <taxon>Bacteria</taxon>
        <taxon>Pseudomonadati</taxon>
        <taxon>Bacteroidota</taxon>
        <taxon>Cytophagia</taxon>
        <taxon>Cytophagales</taxon>
        <taxon>Hymenobacteraceae</taxon>
        <taxon>Pontibacter</taxon>
    </lineage>
</organism>
<keyword evidence="3" id="KW-1185">Reference proteome</keyword>
<proteinExistence type="predicted"/>
<evidence type="ECO:0000256" key="1">
    <source>
        <dbReference type="SAM" id="Phobius"/>
    </source>
</evidence>
<comment type="caution">
    <text evidence="2">The sequence shown here is derived from an EMBL/GenBank/DDBJ whole genome shotgun (WGS) entry which is preliminary data.</text>
</comment>
<keyword evidence="1" id="KW-0812">Transmembrane</keyword>